<keyword evidence="4 8" id="KW-0732">Signal</keyword>
<keyword evidence="3" id="KW-0309">Germination</keyword>
<dbReference type="EMBL" id="MTJL01000036">
    <property type="protein sequence ID" value="OMI01466.1"/>
    <property type="molecule type" value="Genomic_DNA"/>
</dbReference>
<reference evidence="11 12" key="1">
    <citation type="submission" date="2017-01" db="EMBL/GenBank/DDBJ databases">
        <title>Bacillus phylogenomics.</title>
        <authorList>
            <person name="Dunlap C."/>
        </authorList>
    </citation>
    <scope>NUCLEOTIDE SEQUENCE [LARGE SCALE GENOMIC DNA]</scope>
    <source>
        <strain evidence="11 12">NRRL B-41282</strain>
    </source>
</reference>
<dbReference type="GO" id="GO:0016020">
    <property type="term" value="C:membrane"/>
    <property type="evidence" value="ECO:0007669"/>
    <property type="project" value="UniProtKB-SubCell"/>
</dbReference>
<evidence type="ECO:0000256" key="5">
    <source>
        <dbReference type="ARBA" id="ARBA00023136"/>
    </source>
</evidence>
<evidence type="ECO:0000259" key="9">
    <source>
        <dbReference type="Pfam" id="PF05504"/>
    </source>
</evidence>
<dbReference type="InterPro" id="IPR057336">
    <property type="entry name" value="GerAC_N"/>
</dbReference>
<dbReference type="PANTHER" id="PTHR35789:SF1">
    <property type="entry name" value="SPORE GERMINATION PROTEIN B3"/>
    <property type="match status" value="1"/>
</dbReference>
<dbReference type="InterPro" id="IPR008844">
    <property type="entry name" value="Spore_GerAC-like"/>
</dbReference>
<dbReference type="GO" id="GO:0009847">
    <property type="term" value="P:spore germination"/>
    <property type="evidence" value="ECO:0007669"/>
    <property type="project" value="InterPro"/>
</dbReference>
<keyword evidence="7" id="KW-0449">Lipoprotein</keyword>
<keyword evidence="5" id="KW-0472">Membrane</keyword>
<dbReference type="AlphaFoldDB" id="A0A1R1S0P2"/>
<organism evidence="11 12">
    <name type="scientific">Bacillus swezeyi</name>
    <dbReference type="NCBI Taxonomy" id="1925020"/>
    <lineage>
        <taxon>Bacteria</taxon>
        <taxon>Bacillati</taxon>
        <taxon>Bacillota</taxon>
        <taxon>Bacilli</taxon>
        <taxon>Bacillales</taxon>
        <taxon>Bacillaceae</taxon>
        <taxon>Bacillus</taxon>
    </lineage>
</organism>
<keyword evidence="6" id="KW-0564">Palmitate</keyword>
<comment type="similarity">
    <text evidence="2">Belongs to the GerABKC lipoprotein family.</text>
</comment>
<accession>A0A1R1QDY0</accession>
<dbReference type="Proteomes" id="UP000187367">
    <property type="component" value="Unassembled WGS sequence"/>
</dbReference>
<name>A0A1R1S0P2_9BACI</name>
<comment type="caution">
    <text evidence="11">The sequence shown here is derived from an EMBL/GenBank/DDBJ whole genome shotgun (WGS) entry which is preliminary data.</text>
</comment>
<evidence type="ECO:0000256" key="8">
    <source>
        <dbReference type="SAM" id="SignalP"/>
    </source>
</evidence>
<dbReference type="OrthoDB" id="2986797at2"/>
<dbReference type="Gene3D" id="3.30.300.210">
    <property type="entry name" value="Nutrient germinant receptor protein C, domain 3"/>
    <property type="match status" value="1"/>
</dbReference>
<evidence type="ECO:0000256" key="2">
    <source>
        <dbReference type="ARBA" id="ARBA00007886"/>
    </source>
</evidence>
<evidence type="ECO:0000313" key="11">
    <source>
        <dbReference type="EMBL" id="OMI01466.1"/>
    </source>
</evidence>
<evidence type="ECO:0000256" key="4">
    <source>
        <dbReference type="ARBA" id="ARBA00022729"/>
    </source>
</evidence>
<dbReference type="InterPro" id="IPR038501">
    <property type="entry name" value="Spore_GerAC_C_sf"/>
</dbReference>
<evidence type="ECO:0000259" key="10">
    <source>
        <dbReference type="Pfam" id="PF25198"/>
    </source>
</evidence>
<sequence>MTKGKRSLLCSLMISLFIAQGCSPFVENHEIEEISPVTFWYIQKGKKEKLSMSTLVPPVGLEKKRIFNKEVNMIKQAGKHFNLDYYNELENGQLRMVMIEEQLARKGVVSIINTLLNDPKTPQRLYLMIVKGDFEKYMLSELKQSEKFDFYLYQTLRHFEKANQGEMSIVNLHQFKNQLYTLFSDPYVPVFQTNENHFTYEGTALFKDDKLVKILAGMNDQIFQLIHNNKYLKILELPRLSVVLGQARSMVYMDLNKKNTSLSMKVKVDAGIEEYTGDKDLQNQREFRTLVKDVEAELEKQSTELLKEIQEIKADPLEIGGEALFPFTKPMSNKDWLKHWENMDVNVDYQVNLRPVVNSR</sequence>
<evidence type="ECO:0000313" key="12">
    <source>
        <dbReference type="Proteomes" id="UP000187367"/>
    </source>
</evidence>
<evidence type="ECO:0000256" key="1">
    <source>
        <dbReference type="ARBA" id="ARBA00004635"/>
    </source>
</evidence>
<evidence type="ECO:0000256" key="7">
    <source>
        <dbReference type="ARBA" id="ARBA00023288"/>
    </source>
</evidence>
<evidence type="ECO:0000256" key="6">
    <source>
        <dbReference type="ARBA" id="ARBA00023139"/>
    </source>
</evidence>
<gene>
    <name evidence="11" type="ORF">BW143_17395</name>
</gene>
<proteinExistence type="inferred from homology"/>
<dbReference type="RefSeq" id="WP_076760339.1">
    <property type="nucleotide sequence ID" value="NZ_JARMMK010000001.1"/>
</dbReference>
<keyword evidence="12" id="KW-1185">Reference proteome</keyword>
<dbReference type="InterPro" id="IPR046953">
    <property type="entry name" value="Spore_GerAC-like_C"/>
</dbReference>
<dbReference type="Pfam" id="PF05504">
    <property type="entry name" value="Spore_GerAC"/>
    <property type="match status" value="1"/>
</dbReference>
<evidence type="ECO:0000256" key="3">
    <source>
        <dbReference type="ARBA" id="ARBA00022544"/>
    </source>
</evidence>
<feature type="chain" id="PRO_5043149275" evidence="8">
    <location>
        <begin position="22"/>
        <end position="360"/>
    </location>
</feature>
<feature type="domain" description="Spore germination GerAC-like C-terminal" evidence="9">
    <location>
        <begin position="201"/>
        <end position="354"/>
    </location>
</feature>
<accession>A0A1R1S0P2</accession>
<feature type="signal peptide" evidence="8">
    <location>
        <begin position="1"/>
        <end position="21"/>
    </location>
</feature>
<comment type="subcellular location">
    <subcellularLocation>
        <location evidence="1">Membrane</location>
        <topology evidence="1">Lipid-anchor</topology>
    </subcellularLocation>
</comment>
<dbReference type="PANTHER" id="PTHR35789">
    <property type="entry name" value="SPORE GERMINATION PROTEIN B3"/>
    <property type="match status" value="1"/>
</dbReference>
<dbReference type="Pfam" id="PF25198">
    <property type="entry name" value="Spore_GerAC_N"/>
    <property type="match status" value="1"/>
</dbReference>
<protein>
    <submittedName>
        <fullName evidence="11">Spore gernimation protein</fullName>
    </submittedName>
</protein>
<feature type="domain" description="Spore germination protein N-terminal" evidence="10">
    <location>
        <begin position="29"/>
        <end position="192"/>
    </location>
</feature>
<dbReference type="PROSITE" id="PS51257">
    <property type="entry name" value="PROKAR_LIPOPROTEIN"/>
    <property type="match status" value="1"/>
</dbReference>